<dbReference type="Pfam" id="PF01590">
    <property type="entry name" value="GAF"/>
    <property type="match status" value="1"/>
</dbReference>
<dbReference type="SMART" id="SM00065">
    <property type="entry name" value="GAF"/>
    <property type="match status" value="4"/>
</dbReference>
<accession>A0A7X8SIP2</accession>
<dbReference type="RefSeq" id="WP_168881663.1">
    <property type="nucleotide sequence ID" value="NZ_JABAIL010000002.1"/>
</dbReference>
<organism evidence="4 5">
    <name type="scientific">Flammeovirga agarivorans</name>
    <dbReference type="NCBI Taxonomy" id="2726742"/>
    <lineage>
        <taxon>Bacteria</taxon>
        <taxon>Pseudomonadati</taxon>
        <taxon>Bacteroidota</taxon>
        <taxon>Cytophagia</taxon>
        <taxon>Cytophagales</taxon>
        <taxon>Flammeovirgaceae</taxon>
        <taxon>Flammeovirga</taxon>
    </lineage>
</organism>
<proteinExistence type="predicted"/>
<evidence type="ECO:0000256" key="2">
    <source>
        <dbReference type="SAM" id="Coils"/>
    </source>
</evidence>
<reference evidence="4 5" key="1">
    <citation type="submission" date="2020-04" db="EMBL/GenBank/DDBJ databases">
        <title>Flammeovirga sp. SR4, a novel species isolated from seawater.</title>
        <authorList>
            <person name="Wang X."/>
        </authorList>
    </citation>
    <scope>NUCLEOTIDE SEQUENCE [LARGE SCALE GENOMIC DNA]</scope>
    <source>
        <strain evidence="4 5">SR4</strain>
    </source>
</reference>
<dbReference type="SUPFAM" id="SSF55781">
    <property type="entry name" value="GAF domain-like"/>
    <property type="match status" value="4"/>
</dbReference>
<feature type="domain" description="GAF" evidence="3">
    <location>
        <begin position="21"/>
        <end position="173"/>
    </location>
</feature>
<evidence type="ECO:0000259" key="3">
    <source>
        <dbReference type="SMART" id="SM00065"/>
    </source>
</evidence>
<keyword evidence="5" id="KW-1185">Reference proteome</keyword>
<dbReference type="Proteomes" id="UP000585050">
    <property type="component" value="Unassembled WGS sequence"/>
</dbReference>
<dbReference type="EMBL" id="JABAIL010000002">
    <property type="protein sequence ID" value="NLR90956.1"/>
    <property type="molecule type" value="Genomic_DNA"/>
</dbReference>
<feature type="domain" description="GAF" evidence="3">
    <location>
        <begin position="218"/>
        <end position="372"/>
    </location>
</feature>
<dbReference type="InterPro" id="IPR001932">
    <property type="entry name" value="PPM-type_phosphatase-like_dom"/>
</dbReference>
<feature type="coiled-coil region" evidence="2">
    <location>
        <begin position="556"/>
        <end position="594"/>
    </location>
</feature>
<dbReference type="InterPro" id="IPR052016">
    <property type="entry name" value="Bact_Sigma-Reg"/>
</dbReference>
<dbReference type="Gene3D" id="3.30.450.40">
    <property type="match status" value="4"/>
</dbReference>
<keyword evidence="1" id="KW-0378">Hydrolase</keyword>
<sequence>MKTGYLDQALSIYQDLSRALTIKSLCRKILDTVNSKTVAERTSIIIKSGDNFILKASQKRNSGDTIFQEGNDYAMDHDLPLSVLHQIKSPKNVIVVDINKVNDKVKAERYIKENNISFLNFIPLWNDDTLIGFLMIEQYQNINTPSEQIKFLQVLAPQIAILLQNAVAIESFKGAEATTVEETPTTPSTSEPQEVQKLDSFALKTIHEIGQIIASTDSIENMTETVFEKINTVLDAQTLDIGLVNNERHRLEFPGTYEDGERLPFNYCKLDEENRLATICLKGNKTIHINDFDNEILSIIPDYNLNAPKRVGKKVNSIIYATIQYKGKPVGVFTVQTEKLNAYSKQDRLLIEGISSYIGIAIDNLNLNKEKQNQNIRSQEQEEELTQAYTTLKNLGEIGQDITSNLSIERIADTAYESLNSMIDAPLFSMGIYNKARGVLDISTNIENGEKLPPKTIRLTDNNKLSVICFKTLKEIIINDFISEYNQHVPNTELPTQDSSKLPQSLIYIPLIGKEGTLGFITIQNYQSNSFDERALNLMRNIAIYIGIALDNALTYEGLEEIVADRTAELQKQKQEVEANRDQIEQSYKNVQLLSEIGLSLSSSLSTESIIKTVYENVQTLIGGDAFGLGIYNHRKQQIEFRGAMEKGKELPDFIHSMSDDTRLSSICLKRNEEIVINDITKEIYQYLDSQDEVPTVGEMPQSIIYIPMRAEDKLIGVISLQSFKKNAYTELHVDLLRNIAIISAIAIDKAGTYEKIERQKEELQVTSQKVTESIRYAKQIQSSILPNRTLIRQLLPDSFIFHKPKDIVSGDFFWFFEHDSRVYIATVDCNSNGVPGAMMSIIGTSLFREIVEIQGVVCPGEILKAMNERIVSHLNQNHSENTDALDVSLVVMDKSKKTLEFAGANTSMAKIKDGKFFLIKGMPICIGGEYNEEKFNEIEYKKHTFDLTEDATYYLFTDGYQKQVGGEEKVEFGKENFLKLLFSNHKEEKSKQRTAIRRAFNDWMEHELVQTDDVLVLGFNPTLS</sequence>
<dbReference type="GO" id="GO:0016791">
    <property type="term" value="F:phosphatase activity"/>
    <property type="evidence" value="ECO:0007669"/>
    <property type="project" value="TreeGrafter"/>
</dbReference>
<dbReference type="InterPro" id="IPR003018">
    <property type="entry name" value="GAF"/>
</dbReference>
<dbReference type="PANTHER" id="PTHR43156">
    <property type="entry name" value="STAGE II SPORULATION PROTEIN E-RELATED"/>
    <property type="match status" value="1"/>
</dbReference>
<gene>
    <name evidence="4" type="ORF">HGP29_07045</name>
</gene>
<dbReference type="AlphaFoldDB" id="A0A7X8SIP2"/>
<protein>
    <submittedName>
        <fullName evidence="4">GAF domain-containing protein</fullName>
    </submittedName>
</protein>
<dbReference type="Pfam" id="PF07228">
    <property type="entry name" value="SpoIIE"/>
    <property type="match status" value="1"/>
</dbReference>
<comment type="caution">
    <text evidence="4">The sequence shown here is derived from an EMBL/GenBank/DDBJ whole genome shotgun (WGS) entry which is preliminary data.</text>
</comment>
<feature type="domain" description="GAF" evidence="3">
    <location>
        <begin position="407"/>
        <end position="560"/>
    </location>
</feature>
<dbReference type="Gene3D" id="3.60.40.10">
    <property type="entry name" value="PPM-type phosphatase domain"/>
    <property type="match status" value="1"/>
</dbReference>
<evidence type="ECO:0000313" key="4">
    <source>
        <dbReference type="EMBL" id="NLR90956.1"/>
    </source>
</evidence>
<evidence type="ECO:0000256" key="1">
    <source>
        <dbReference type="ARBA" id="ARBA00022801"/>
    </source>
</evidence>
<name>A0A7X8SIP2_9BACT</name>
<evidence type="ECO:0000313" key="5">
    <source>
        <dbReference type="Proteomes" id="UP000585050"/>
    </source>
</evidence>
<keyword evidence="2" id="KW-0175">Coiled coil</keyword>
<dbReference type="InterPro" id="IPR036457">
    <property type="entry name" value="PPM-type-like_dom_sf"/>
</dbReference>
<feature type="domain" description="GAF" evidence="3">
    <location>
        <begin position="606"/>
        <end position="758"/>
    </location>
</feature>
<dbReference type="Pfam" id="PF13185">
    <property type="entry name" value="GAF_2"/>
    <property type="match status" value="3"/>
</dbReference>
<dbReference type="PANTHER" id="PTHR43156:SF9">
    <property type="entry name" value="HAMP DOMAIN-CONTAINING PROTEIN"/>
    <property type="match status" value="1"/>
</dbReference>
<dbReference type="InterPro" id="IPR029016">
    <property type="entry name" value="GAF-like_dom_sf"/>
</dbReference>